<feature type="compositionally biased region" description="Low complexity" evidence="1">
    <location>
        <begin position="216"/>
        <end position="230"/>
    </location>
</feature>
<keyword evidence="3" id="KW-0430">Lectin</keyword>
<dbReference type="GO" id="GO:0030246">
    <property type="term" value="F:carbohydrate binding"/>
    <property type="evidence" value="ECO:0007669"/>
    <property type="project" value="UniProtKB-KW"/>
</dbReference>
<name>M7T5P2_EUTLA</name>
<dbReference type="AlphaFoldDB" id="M7T5P2"/>
<dbReference type="PROSITE" id="PS50231">
    <property type="entry name" value="RICIN_B_LECTIN"/>
    <property type="match status" value="1"/>
</dbReference>
<evidence type="ECO:0000313" key="3">
    <source>
        <dbReference type="EMBL" id="EMR71967.1"/>
    </source>
</evidence>
<dbReference type="Proteomes" id="UP000012174">
    <property type="component" value="Unassembled WGS sequence"/>
</dbReference>
<feature type="region of interest" description="Disordered" evidence="1">
    <location>
        <begin position="200"/>
        <end position="230"/>
    </location>
</feature>
<protein>
    <submittedName>
        <fullName evidence="3">Putative ricin-type beta-trefoil lectin domain-containing protein</fullName>
    </submittedName>
</protein>
<keyword evidence="2" id="KW-0732">Signal</keyword>
<dbReference type="OMA" id="LTQACFN"/>
<dbReference type="STRING" id="1287681.M7T5P2"/>
<feature type="signal peptide" evidence="2">
    <location>
        <begin position="1"/>
        <end position="18"/>
    </location>
</feature>
<dbReference type="HOGENOM" id="CLU_023261_0_0_1"/>
<dbReference type="eggNOG" id="ENOG502RQZ9">
    <property type="taxonomic scope" value="Eukaryota"/>
</dbReference>
<dbReference type="OrthoDB" id="5383818at2759"/>
<dbReference type="Gene3D" id="2.80.10.50">
    <property type="match status" value="1"/>
</dbReference>
<gene>
    <name evidence="3" type="ORF">UCREL1_976</name>
</gene>
<dbReference type="EMBL" id="KB705551">
    <property type="protein sequence ID" value="EMR71967.1"/>
    <property type="molecule type" value="Genomic_DNA"/>
</dbReference>
<dbReference type="SUPFAM" id="SSF50370">
    <property type="entry name" value="Ricin B-like lectins"/>
    <property type="match status" value="1"/>
</dbReference>
<organism evidence="3 4">
    <name type="scientific">Eutypa lata (strain UCR-EL1)</name>
    <name type="common">Grapevine dieback disease fungus</name>
    <name type="synonym">Eutypa armeniacae</name>
    <dbReference type="NCBI Taxonomy" id="1287681"/>
    <lineage>
        <taxon>Eukaryota</taxon>
        <taxon>Fungi</taxon>
        <taxon>Dikarya</taxon>
        <taxon>Ascomycota</taxon>
        <taxon>Pezizomycotina</taxon>
        <taxon>Sordariomycetes</taxon>
        <taxon>Xylariomycetidae</taxon>
        <taxon>Xylariales</taxon>
        <taxon>Diatrypaceae</taxon>
        <taxon>Eutypa</taxon>
    </lineage>
</organism>
<accession>M7T5P2</accession>
<evidence type="ECO:0000256" key="1">
    <source>
        <dbReference type="SAM" id="MobiDB-lite"/>
    </source>
</evidence>
<dbReference type="KEGG" id="ela:UCREL1_976"/>
<sequence length="379" mass="39366">MQWYHVLAVSLATTAVVASPAFTKPYAHLRRTVAELDEAAAAEAHQQDETAIKAFSGTQIKCLFVDKLSGDFRANLTPIQVADCDSTDGQGWDIIVKGKHNDVEDSMIVVSTLTGACFNFDPRRPAGSQVFLFSCGGRADGGGDVSDSQLFPYTGGAGPGSFTPRNDLNSCFTLTDNVVGIEQCVTGNLDQLFLFNGVPNLDSDPGDGDTGNGGAPTPSQFTTTSPQSTSTLSINITSSAIQTPETSSATTVSTLVTVTTSGTAGTPTSGTEIPNPTDPVPVSGAGETLQPTAAAEAHERDDTAIRAFTSASIQAPDGRCLFVDPTAGDFRQNLIPISLVQCSGTPNEKFDVVTAGKHNNAIDSALLVSSLVAIRTVAN</sequence>
<keyword evidence="4" id="KW-1185">Reference proteome</keyword>
<proteinExistence type="predicted"/>
<dbReference type="InterPro" id="IPR035992">
    <property type="entry name" value="Ricin_B-like_lectins"/>
</dbReference>
<reference evidence="4" key="1">
    <citation type="journal article" date="2013" name="Genome Announc.">
        <title>Draft genome sequence of the grapevine dieback fungus Eutypa lata UCR-EL1.</title>
        <authorList>
            <person name="Blanco-Ulate B."/>
            <person name="Rolshausen P.E."/>
            <person name="Cantu D."/>
        </authorList>
    </citation>
    <scope>NUCLEOTIDE SEQUENCE [LARGE SCALE GENOMIC DNA]</scope>
    <source>
        <strain evidence="4">UCR-EL1</strain>
    </source>
</reference>
<feature type="chain" id="PRO_5004085440" evidence="2">
    <location>
        <begin position="19"/>
        <end position="379"/>
    </location>
</feature>
<evidence type="ECO:0000256" key="2">
    <source>
        <dbReference type="SAM" id="SignalP"/>
    </source>
</evidence>
<evidence type="ECO:0000313" key="4">
    <source>
        <dbReference type="Proteomes" id="UP000012174"/>
    </source>
</evidence>